<protein>
    <recommendedName>
        <fullName evidence="10">Regulatory protein MsrR</fullName>
    </recommendedName>
</protein>
<comment type="similarity">
    <text evidence="2">Belongs to the LytR/CpsA/Psr (LCP) family.</text>
</comment>
<dbReference type="EMBL" id="PFOB01000019">
    <property type="protein sequence ID" value="PIZ63537.1"/>
    <property type="molecule type" value="Genomic_DNA"/>
</dbReference>
<evidence type="ECO:0000259" key="13">
    <source>
        <dbReference type="Pfam" id="PF03816"/>
    </source>
</evidence>
<dbReference type="Proteomes" id="UP000228503">
    <property type="component" value="Unassembled WGS sequence"/>
</dbReference>
<proteinExistence type="inferred from homology"/>
<reference evidence="15" key="1">
    <citation type="submission" date="2017-09" db="EMBL/GenBank/DDBJ databases">
        <title>Depth-based differentiation of microbial function through sediment-hosted aquifers and enrichment of novel symbionts in the deep terrestrial subsurface.</title>
        <authorList>
            <person name="Probst A.J."/>
            <person name="Ladd B."/>
            <person name="Jarett J.K."/>
            <person name="Geller-Mcgrath D.E."/>
            <person name="Sieber C.M.K."/>
            <person name="Emerson J.B."/>
            <person name="Anantharaman K."/>
            <person name="Thomas B.C."/>
            <person name="Malmstrom R."/>
            <person name="Stieglmeier M."/>
            <person name="Klingl A."/>
            <person name="Woyke T."/>
            <person name="Ryan C.M."/>
            <person name="Banfield J.F."/>
        </authorList>
    </citation>
    <scope>NUCLEOTIDE SEQUENCE [LARGE SCALE GENOMIC DNA]</scope>
</reference>
<evidence type="ECO:0000256" key="7">
    <source>
        <dbReference type="ARBA" id="ARBA00023136"/>
    </source>
</evidence>
<sequence>MSITRLKKIEQRKILLKYALISLGVIVIISVILIFVKALGFYNKIHTKAQEANIPESQKIEEKSEYTFLLLGYGGGSHEGTYLTDTIMVINLDIKKKTAILISLPRDIWVEVPTLTDPFHNKINAVYQMGLFPKKYPDIDTSYLTDENPSGLLKEVVKKVTGLEVDAFAAIDFNGFIKAIDTLDGIEVEVKKTFTDYEYPIEGEEENLCGRDEEFALIEPIINKEASEEEIKNIYAQNTELEQFVKDIKDHPPIAFPCRFEELHFTAGVTQMDGITALKYARSRHALEDGGDFNRAARQQNVLDAVKKKVLGIGFIPKIIPLLDELENHIITDLPLTDLNKLLLEGRNSNQYSVDTLVLTDTFLTDGYSDYGAYIIYPKEGIDKWHRVQQTIKDMKQGITPSPTAGTPSTPKGVNK</sequence>
<evidence type="ECO:0000256" key="8">
    <source>
        <dbReference type="ARBA" id="ARBA00023163"/>
    </source>
</evidence>
<comment type="caution">
    <text evidence="14">The sequence shown here is derived from an EMBL/GenBank/DDBJ whole genome shotgun (WGS) entry which is preliminary data.</text>
</comment>
<evidence type="ECO:0000256" key="6">
    <source>
        <dbReference type="ARBA" id="ARBA00023015"/>
    </source>
</evidence>
<evidence type="ECO:0000256" key="10">
    <source>
        <dbReference type="ARBA" id="ARBA00040752"/>
    </source>
</evidence>
<comment type="subcellular location">
    <subcellularLocation>
        <location evidence="1">Cell membrane</location>
        <topology evidence="1">Single-pass type II membrane protein</topology>
    </subcellularLocation>
</comment>
<evidence type="ECO:0000256" key="4">
    <source>
        <dbReference type="ARBA" id="ARBA00022692"/>
    </source>
</evidence>
<feature type="domain" description="Cell envelope-related transcriptional attenuator" evidence="13">
    <location>
        <begin position="84"/>
        <end position="310"/>
    </location>
</feature>
<evidence type="ECO:0000256" key="9">
    <source>
        <dbReference type="ARBA" id="ARBA00037178"/>
    </source>
</evidence>
<keyword evidence="8" id="KW-0804">Transcription</keyword>
<accession>A0A2M7U0E0</accession>
<dbReference type="InterPro" id="IPR050922">
    <property type="entry name" value="LytR/CpsA/Psr_CW_biosynth"/>
</dbReference>
<name>A0A2M7U0E0_9BACT</name>
<keyword evidence="3" id="KW-1003">Cell membrane</keyword>
<dbReference type="AlphaFoldDB" id="A0A2M7U0E0"/>
<feature type="compositionally biased region" description="Low complexity" evidence="11">
    <location>
        <begin position="400"/>
        <end position="416"/>
    </location>
</feature>
<dbReference type="Gene3D" id="3.40.630.190">
    <property type="entry name" value="LCP protein"/>
    <property type="match status" value="1"/>
</dbReference>
<keyword evidence="6" id="KW-0805">Transcription regulation</keyword>
<evidence type="ECO:0000256" key="1">
    <source>
        <dbReference type="ARBA" id="ARBA00004401"/>
    </source>
</evidence>
<gene>
    <name evidence="14" type="ORF">COY16_01775</name>
</gene>
<keyword evidence="7 12" id="KW-0472">Membrane</keyword>
<organism evidence="14 15">
    <name type="scientific">Candidatus Roizmanbacteria bacterium CG_4_10_14_0_2_um_filter_39_13</name>
    <dbReference type="NCBI Taxonomy" id="1974825"/>
    <lineage>
        <taxon>Bacteria</taxon>
        <taxon>Candidatus Roizmaniibacteriota</taxon>
    </lineage>
</organism>
<evidence type="ECO:0000256" key="11">
    <source>
        <dbReference type="SAM" id="MobiDB-lite"/>
    </source>
</evidence>
<evidence type="ECO:0000256" key="5">
    <source>
        <dbReference type="ARBA" id="ARBA00022989"/>
    </source>
</evidence>
<keyword evidence="5 12" id="KW-1133">Transmembrane helix</keyword>
<evidence type="ECO:0000313" key="15">
    <source>
        <dbReference type="Proteomes" id="UP000228503"/>
    </source>
</evidence>
<dbReference type="PANTHER" id="PTHR33392:SF8">
    <property type="entry name" value="REGULATORY PROTEIN MSRR"/>
    <property type="match status" value="1"/>
</dbReference>
<evidence type="ECO:0000256" key="2">
    <source>
        <dbReference type="ARBA" id="ARBA00006068"/>
    </source>
</evidence>
<keyword evidence="4 12" id="KW-0812">Transmembrane</keyword>
<evidence type="ECO:0000313" key="14">
    <source>
        <dbReference type="EMBL" id="PIZ63537.1"/>
    </source>
</evidence>
<dbReference type="Pfam" id="PF03816">
    <property type="entry name" value="LytR_cpsA_psr"/>
    <property type="match status" value="1"/>
</dbReference>
<feature type="region of interest" description="Disordered" evidence="11">
    <location>
        <begin position="396"/>
        <end position="416"/>
    </location>
</feature>
<dbReference type="InterPro" id="IPR004474">
    <property type="entry name" value="LytR_CpsA_psr"/>
</dbReference>
<dbReference type="PANTHER" id="PTHR33392">
    <property type="entry name" value="POLYISOPRENYL-TEICHOIC ACID--PEPTIDOGLYCAN TEICHOIC ACID TRANSFERASE TAGU"/>
    <property type="match status" value="1"/>
</dbReference>
<comment type="function">
    <text evidence="9">Involved in SarA attenuation. Affects resistance to oxacillin and teicoplanin, as well as the synthesis of virulence factors.</text>
</comment>
<evidence type="ECO:0000256" key="12">
    <source>
        <dbReference type="SAM" id="Phobius"/>
    </source>
</evidence>
<feature type="transmembrane region" description="Helical" evidence="12">
    <location>
        <begin position="20"/>
        <end position="42"/>
    </location>
</feature>
<evidence type="ECO:0000256" key="3">
    <source>
        <dbReference type="ARBA" id="ARBA00022475"/>
    </source>
</evidence>